<name>A0ABS3FS49_9CYAN</name>
<feature type="chain" id="PRO_5046031405" evidence="2">
    <location>
        <begin position="27"/>
        <end position="572"/>
    </location>
</feature>
<keyword evidence="4" id="KW-1185">Reference proteome</keyword>
<feature type="signal peptide" evidence="2">
    <location>
        <begin position="1"/>
        <end position="26"/>
    </location>
</feature>
<feature type="compositionally biased region" description="Low complexity" evidence="1">
    <location>
        <begin position="167"/>
        <end position="177"/>
    </location>
</feature>
<feature type="compositionally biased region" description="Polar residues" evidence="1">
    <location>
        <begin position="178"/>
        <end position="192"/>
    </location>
</feature>
<feature type="compositionally biased region" description="Pro residues" evidence="1">
    <location>
        <begin position="135"/>
        <end position="151"/>
    </location>
</feature>
<protein>
    <submittedName>
        <fullName evidence="3">Uncharacterized protein</fullName>
    </submittedName>
</protein>
<reference evidence="3 4" key="1">
    <citation type="submission" date="2021-03" db="EMBL/GenBank/DDBJ databases">
        <title>Metabolic Capacity of the Antarctic Cyanobacterium Phormidium pseudopriestleyi that Sustains Oxygenic Photosynthesis in the Presence of Hydrogen Sulfide.</title>
        <authorList>
            <person name="Lumian J.E."/>
            <person name="Jungblut A.D."/>
            <person name="Dillon M.L."/>
            <person name="Hawes I."/>
            <person name="Doran P.T."/>
            <person name="Mackey T.J."/>
            <person name="Dick G.J."/>
            <person name="Grettenberger C.L."/>
            <person name="Sumner D.Y."/>
        </authorList>
    </citation>
    <scope>NUCLEOTIDE SEQUENCE [LARGE SCALE GENOMIC DNA]</scope>
    <source>
        <strain evidence="3 4">FRX01</strain>
    </source>
</reference>
<evidence type="ECO:0000313" key="4">
    <source>
        <dbReference type="Proteomes" id="UP000664844"/>
    </source>
</evidence>
<accession>A0ABS3FS49</accession>
<comment type="caution">
    <text evidence="3">The sequence shown here is derived from an EMBL/GenBank/DDBJ whole genome shotgun (WGS) entry which is preliminary data.</text>
</comment>
<feature type="region of interest" description="Disordered" evidence="1">
    <location>
        <begin position="122"/>
        <end position="200"/>
    </location>
</feature>
<evidence type="ECO:0000256" key="2">
    <source>
        <dbReference type="SAM" id="SignalP"/>
    </source>
</evidence>
<proteinExistence type="predicted"/>
<dbReference type="RefSeq" id="WP_207088312.1">
    <property type="nucleotide sequence ID" value="NZ_JAFLQW010000321.1"/>
</dbReference>
<evidence type="ECO:0000256" key="1">
    <source>
        <dbReference type="SAM" id="MobiDB-lite"/>
    </source>
</evidence>
<organism evidence="3 4">
    <name type="scientific">Phormidium pseudopriestleyi FRX01</name>
    <dbReference type="NCBI Taxonomy" id="1759528"/>
    <lineage>
        <taxon>Bacteria</taxon>
        <taxon>Bacillati</taxon>
        <taxon>Cyanobacteriota</taxon>
        <taxon>Cyanophyceae</taxon>
        <taxon>Oscillatoriophycideae</taxon>
        <taxon>Oscillatoriales</taxon>
        <taxon>Oscillatoriaceae</taxon>
        <taxon>Phormidium</taxon>
    </lineage>
</organism>
<evidence type="ECO:0000313" key="3">
    <source>
        <dbReference type="EMBL" id="MBO0349809.1"/>
    </source>
</evidence>
<keyword evidence="2" id="KW-0732">Signal</keyword>
<dbReference type="EMBL" id="JAFLQW010000321">
    <property type="protein sequence ID" value="MBO0349809.1"/>
    <property type="molecule type" value="Genomic_DNA"/>
</dbReference>
<sequence>MKVLYFLLKTGLYLSLPLGFSLAATAIAPIPVQAQTNQSDSTGAGTNTSTSIINNNTTVTTTIITVGGSSGGGSTVVTNQSDITGGVIVGGGTIIREITISITRILIDSNLSNISAFITPTPGGESTPIAASTPTPTPPPTIEPVSTPEPSPVLESTVPEPTPQAPLPTAQAPEPQQSAPVSTNQSDSTGNTPAEAPIPVSVNTQNPAIQVVELPIGPQRFVMLVPPGNNGRGNGFGTLVALANLGELAPMRLLASWTWGSWGGMLVRIGNQRVFISLAGISPGSSENNPVLPGGMEDGAFSFVGVVTGAWTDPPVAEGFHYTMTSDSLFTEIQDFPTGFPNPFTVSVNGQELGEFGPGDSVDFTQFPGGGVKEFIITGLTPLVDPENPIAFPLKIGFDTETADFRMAAILDPEAVAFYEENPVGPQPFTFNILSDGGQMEIVPASTSSVLRENADRVAQGITDSSKRQQFLSSVASVETDLNQLSSTFQTLLPVGGGLNATGLNPSMTSVGSLGQSLPLLLEQLGNLSDNASESEAMAIANMINEVEGMTTLLEAVTPMLSQMRESLAIAR</sequence>
<gene>
    <name evidence="3" type="ORF">J0895_11945</name>
</gene>
<dbReference type="Proteomes" id="UP000664844">
    <property type="component" value="Unassembled WGS sequence"/>
</dbReference>